<comment type="caution">
    <text evidence="2">The sequence shown here is derived from an EMBL/GenBank/DDBJ whole genome shotgun (WGS) entry which is preliminary data.</text>
</comment>
<sequence length="121" mass="13780">MNIRSMVPAIRYLLTITDTAGNCRHRQTVPAYNNLEHFNSCVLIKGIRTTNKVVFFNRQLEGWSDCLCNLGSANSARVRQQTSAGPRHKFGRSRNCERAPARRRRRRCRTYSPAPSSADPT</sequence>
<protein>
    <submittedName>
        <fullName evidence="2">Uncharacterized protein</fullName>
    </submittedName>
</protein>
<feature type="region of interest" description="Disordered" evidence="1">
    <location>
        <begin position="77"/>
        <end position="121"/>
    </location>
</feature>
<accession>A0A4C1XA94</accession>
<dbReference type="AlphaFoldDB" id="A0A4C1XA94"/>
<gene>
    <name evidence="2" type="ORF">EVAR_47479_1</name>
</gene>
<evidence type="ECO:0000256" key="1">
    <source>
        <dbReference type="SAM" id="MobiDB-lite"/>
    </source>
</evidence>
<keyword evidence="3" id="KW-1185">Reference proteome</keyword>
<organism evidence="2 3">
    <name type="scientific">Eumeta variegata</name>
    <name type="common">Bagworm moth</name>
    <name type="synonym">Eumeta japonica</name>
    <dbReference type="NCBI Taxonomy" id="151549"/>
    <lineage>
        <taxon>Eukaryota</taxon>
        <taxon>Metazoa</taxon>
        <taxon>Ecdysozoa</taxon>
        <taxon>Arthropoda</taxon>
        <taxon>Hexapoda</taxon>
        <taxon>Insecta</taxon>
        <taxon>Pterygota</taxon>
        <taxon>Neoptera</taxon>
        <taxon>Endopterygota</taxon>
        <taxon>Lepidoptera</taxon>
        <taxon>Glossata</taxon>
        <taxon>Ditrysia</taxon>
        <taxon>Tineoidea</taxon>
        <taxon>Psychidae</taxon>
        <taxon>Oiketicinae</taxon>
        <taxon>Eumeta</taxon>
    </lineage>
</organism>
<evidence type="ECO:0000313" key="2">
    <source>
        <dbReference type="EMBL" id="GBP60741.1"/>
    </source>
</evidence>
<dbReference type="EMBL" id="BGZK01000794">
    <property type="protein sequence ID" value="GBP60741.1"/>
    <property type="molecule type" value="Genomic_DNA"/>
</dbReference>
<reference evidence="2 3" key="1">
    <citation type="journal article" date="2019" name="Commun. Biol.">
        <title>The bagworm genome reveals a unique fibroin gene that provides high tensile strength.</title>
        <authorList>
            <person name="Kono N."/>
            <person name="Nakamura H."/>
            <person name="Ohtoshi R."/>
            <person name="Tomita M."/>
            <person name="Numata K."/>
            <person name="Arakawa K."/>
        </authorList>
    </citation>
    <scope>NUCLEOTIDE SEQUENCE [LARGE SCALE GENOMIC DNA]</scope>
</reference>
<name>A0A4C1XA94_EUMVA</name>
<proteinExistence type="predicted"/>
<evidence type="ECO:0000313" key="3">
    <source>
        <dbReference type="Proteomes" id="UP000299102"/>
    </source>
</evidence>
<dbReference type="Proteomes" id="UP000299102">
    <property type="component" value="Unassembled WGS sequence"/>
</dbReference>